<gene>
    <name evidence="2" type="ORF">PILCRDRAFT_98793</name>
</gene>
<name>A0A0C3BFQ1_PILCF</name>
<keyword evidence="3" id="KW-1185">Reference proteome</keyword>
<proteinExistence type="predicted"/>
<dbReference type="PANTHER" id="PTHR31912">
    <property type="entry name" value="IP13529P"/>
    <property type="match status" value="1"/>
</dbReference>
<dbReference type="InParanoid" id="A0A0C3BFQ1"/>
<dbReference type="HOGENOM" id="CLU_004591_2_0_1"/>
<feature type="region of interest" description="Disordered" evidence="1">
    <location>
        <begin position="1069"/>
        <end position="1100"/>
    </location>
</feature>
<feature type="compositionally biased region" description="Basic and acidic residues" evidence="1">
    <location>
        <begin position="1069"/>
        <end position="1080"/>
    </location>
</feature>
<sequence length="1100" mass="124960">MQRGHKKETIPDFFEVSSSGTSKLKCTKCAPLIANEARQWIAAASWKAHMQSEIHQRALATEQDTLHRQTRIDRAADAALAEDCAADFTLLNASSSSVTHLMPKRIVSANEEAMWESLVMDDVFFDVGVAPDGANDRKRVEREMDDAGIWGGNSLIHGLGDDSNILNDQEDEVLAEALRNAELQDIDATDLVEHEMGDFNGGIEDEWYLYDNKTTFLLDVIDNLPRLRISDSMMKVFLWVLRESGARNVPSFDALRKLQKIPSKSHQSPQGNLFFINDPRELIAHIPNGAITEIWHAEKWRKDLDSANLAPMYDDLHGKHYYINELARLKNRDFVIPMRWVKWRGRVHADSNACVRDNNTIFISAINLEYNFLDFQDLEMIPTWHPNAANAGYPARMPNPDRALAKGKPFYLILVDFFGDDVSGNRTKSWNKHWNAYMTNRNLPRRLLQQEFHTHFILTSPSVSVTEQFQAFKTILELTHKDPVNIFDVEANEDVCFKLTTNSGPSDNPMQSEITGHIGGQGNHFCRKCDVGGTKLHKESDGGFHTAGTLTELKKQVDVSCLGVAQTVIDRQTDSGVKDAYTQFWINQLIDRAREMKSNEPSRSTESIATELHAWVAANEDKIYNPFLSHPGFDLSKDTPIEILHTILLGIVKYLWHGTHKTWSADQKKIYTHCLQSTDATGLSIHAIRANYIMQYANSLIGRQLNTIVQTNAFHVYDLTDELHFLLTKAVGVLTALLWYTEIKNLDEYLDNVEVAAGNVLDVFAMIDPMKIIEKLKLHLLVHLRADIVRFGPLVGVATEAFECFNVIFRFCSIHSNHLAPSRDISKQLAGQESLKHRVTGGWWHSAHTSDNWVQAGVLVWDFLHTQPMLQGLLRWHDPKIRESFTFSETQACRAVNYSSYSPHLTWFKGKQVVSDNLDECAIGSWIFAMSQVNVIDIFHTLATRHSVFDMPILVRCYDEAEIQVIPAANALFIFNAQHDCQHAKCTASGQRPQKQERQDSGIMESYIEHKPVDRFIINMHALHNAHLIQNTLPRDLTRPLLLFPDRQAKHFEWAAKLRVMKDAQWLAAKEKRDAKKAADELANSASGSKPRKHRQVEAT</sequence>
<evidence type="ECO:0000256" key="1">
    <source>
        <dbReference type="SAM" id="MobiDB-lite"/>
    </source>
</evidence>
<organism evidence="2 3">
    <name type="scientific">Piloderma croceum (strain F 1598)</name>
    <dbReference type="NCBI Taxonomy" id="765440"/>
    <lineage>
        <taxon>Eukaryota</taxon>
        <taxon>Fungi</taxon>
        <taxon>Dikarya</taxon>
        <taxon>Basidiomycota</taxon>
        <taxon>Agaricomycotina</taxon>
        <taxon>Agaricomycetes</taxon>
        <taxon>Agaricomycetidae</taxon>
        <taxon>Atheliales</taxon>
        <taxon>Atheliaceae</taxon>
        <taxon>Piloderma</taxon>
    </lineage>
</organism>
<dbReference type="PANTHER" id="PTHR31912:SF34">
    <property type="entry name" value="NOTOCHORD-RELATED PROTEIN"/>
    <property type="match status" value="1"/>
</dbReference>
<dbReference type="Proteomes" id="UP000054166">
    <property type="component" value="Unassembled WGS sequence"/>
</dbReference>
<dbReference type="STRING" id="765440.A0A0C3BFQ1"/>
<evidence type="ECO:0000313" key="3">
    <source>
        <dbReference type="Proteomes" id="UP000054166"/>
    </source>
</evidence>
<feature type="compositionally biased region" description="Basic residues" evidence="1">
    <location>
        <begin position="1090"/>
        <end position="1100"/>
    </location>
</feature>
<accession>A0A0C3BFQ1</accession>
<dbReference type="AlphaFoldDB" id="A0A0C3BFQ1"/>
<reference evidence="2 3" key="1">
    <citation type="submission" date="2014-04" db="EMBL/GenBank/DDBJ databases">
        <authorList>
            <consortium name="DOE Joint Genome Institute"/>
            <person name="Kuo A."/>
            <person name="Tarkka M."/>
            <person name="Buscot F."/>
            <person name="Kohler A."/>
            <person name="Nagy L.G."/>
            <person name="Floudas D."/>
            <person name="Copeland A."/>
            <person name="Barry K.W."/>
            <person name="Cichocki N."/>
            <person name="Veneault-Fourrey C."/>
            <person name="LaButti K."/>
            <person name="Lindquist E.A."/>
            <person name="Lipzen A."/>
            <person name="Lundell T."/>
            <person name="Morin E."/>
            <person name="Murat C."/>
            <person name="Sun H."/>
            <person name="Tunlid A."/>
            <person name="Henrissat B."/>
            <person name="Grigoriev I.V."/>
            <person name="Hibbett D.S."/>
            <person name="Martin F."/>
            <person name="Nordberg H.P."/>
            <person name="Cantor M.N."/>
            <person name="Hua S.X."/>
        </authorList>
    </citation>
    <scope>NUCLEOTIDE SEQUENCE [LARGE SCALE GENOMIC DNA]</scope>
    <source>
        <strain evidence="2 3">F 1598</strain>
    </source>
</reference>
<protein>
    <submittedName>
        <fullName evidence="2">Uncharacterized protein</fullName>
    </submittedName>
</protein>
<evidence type="ECO:0000313" key="2">
    <source>
        <dbReference type="EMBL" id="KIM76142.1"/>
    </source>
</evidence>
<dbReference type="OrthoDB" id="2506088at2759"/>
<reference evidence="3" key="2">
    <citation type="submission" date="2015-01" db="EMBL/GenBank/DDBJ databases">
        <title>Evolutionary Origins and Diversification of the Mycorrhizal Mutualists.</title>
        <authorList>
            <consortium name="DOE Joint Genome Institute"/>
            <consortium name="Mycorrhizal Genomics Consortium"/>
            <person name="Kohler A."/>
            <person name="Kuo A."/>
            <person name="Nagy L.G."/>
            <person name="Floudas D."/>
            <person name="Copeland A."/>
            <person name="Barry K.W."/>
            <person name="Cichocki N."/>
            <person name="Veneault-Fourrey C."/>
            <person name="LaButti K."/>
            <person name="Lindquist E.A."/>
            <person name="Lipzen A."/>
            <person name="Lundell T."/>
            <person name="Morin E."/>
            <person name="Murat C."/>
            <person name="Riley R."/>
            <person name="Ohm R."/>
            <person name="Sun H."/>
            <person name="Tunlid A."/>
            <person name="Henrissat B."/>
            <person name="Grigoriev I.V."/>
            <person name="Hibbett D.S."/>
            <person name="Martin F."/>
        </authorList>
    </citation>
    <scope>NUCLEOTIDE SEQUENCE [LARGE SCALE GENOMIC DNA]</scope>
    <source>
        <strain evidence="3">F 1598</strain>
    </source>
</reference>
<dbReference type="EMBL" id="KN833038">
    <property type="protein sequence ID" value="KIM76142.1"/>
    <property type="molecule type" value="Genomic_DNA"/>
</dbReference>